<dbReference type="InterPro" id="IPR044952">
    <property type="entry name" value="SUV2"/>
</dbReference>
<name>A0AAD3SDE6_NEPGR</name>
<sequence length="718" mass="79059">MATTEEGFDEWDDDFLEKVAEAEELAIFSSNLTQPNPTAAAAAVLYGLESLPQRRSSTLPPYYRAPIVSNHYGGNNDCHSPPRELSQRVPVANGGPAQPVQEPEIERLKTELGRVSKQLVGLEQECSDLRKERDKNEEQLKSIFLKVGSRNAGNHCPNNGSLESGFLIQEHPGISLQRQNANSTGEHIGCQINTARKTIGIQTDKEGDCANSSITADPSTYCDLPLKLLSIWSPSISPSSGRNFVAKLFEACALEICALFNLLGLDMRSRMDSLEIEQPTHVTSLGNQCQHSSEAAGVSRLYFVLAKIRNDLIPVEALLEVLLDLCNLENVLIVHRSLRILHVVLDHLLAVERKCCKRDNVKVEGLHSKKDAMYFYGSVKQKFGGTNGVDRDGTSSSGQAPIEMGINYAGHLDSNEHLELGTAILTCHADRVHIFKLMCQIAMKSTEENLQVEAVSIMNTIVMRSNAYTERAVFGGTMVFKAVGHLLRKEAGLYLQKEAVHLLYLLLNCPKLLATFCSGSKDGECIGIPNDDAKSTSFEVYSVILERLSGCMARSGNSAQVGQLPQDLRICRNTIVVLAFLASSGKLGFEILLFHKLSNGANFLSIILQVLASEVDAEALEHRSTPEIFQERMLLIREALILLNRLASHPSYSTSVLQALTGCTGMASLSIDIATRLSKKSRRLWKSDDITRQMQESEVAELAQVFRKRVFAFLGESI</sequence>
<reference evidence="2" key="1">
    <citation type="submission" date="2023-05" db="EMBL/GenBank/DDBJ databases">
        <title>Nepenthes gracilis genome sequencing.</title>
        <authorList>
            <person name="Fukushima K."/>
        </authorList>
    </citation>
    <scope>NUCLEOTIDE SEQUENCE</scope>
    <source>
        <strain evidence="2">SING2019-196</strain>
    </source>
</reference>
<keyword evidence="1" id="KW-0175">Coiled coil</keyword>
<feature type="coiled-coil region" evidence="1">
    <location>
        <begin position="105"/>
        <end position="139"/>
    </location>
</feature>
<organism evidence="2 3">
    <name type="scientific">Nepenthes gracilis</name>
    <name type="common">Slender pitcher plant</name>
    <dbReference type="NCBI Taxonomy" id="150966"/>
    <lineage>
        <taxon>Eukaryota</taxon>
        <taxon>Viridiplantae</taxon>
        <taxon>Streptophyta</taxon>
        <taxon>Embryophyta</taxon>
        <taxon>Tracheophyta</taxon>
        <taxon>Spermatophyta</taxon>
        <taxon>Magnoliopsida</taxon>
        <taxon>eudicotyledons</taxon>
        <taxon>Gunneridae</taxon>
        <taxon>Pentapetalae</taxon>
        <taxon>Caryophyllales</taxon>
        <taxon>Nepenthaceae</taxon>
        <taxon>Nepenthes</taxon>
    </lineage>
</organism>
<dbReference type="AlphaFoldDB" id="A0AAD3SDE6"/>
<dbReference type="PANTHER" id="PTHR35761">
    <property type="entry name" value="ATR INTERACTING PROTEIN"/>
    <property type="match status" value="1"/>
</dbReference>
<dbReference type="Proteomes" id="UP001279734">
    <property type="component" value="Unassembled WGS sequence"/>
</dbReference>
<evidence type="ECO:0000256" key="1">
    <source>
        <dbReference type="SAM" id="Coils"/>
    </source>
</evidence>
<comment type="caution">
    <text evidence="2">The sequence shown here is derived from an EMBL/GenBank/DDBJ whole genome shotgun (WGS) entry which is preliminary data.</text>
</comment>
<keyword evidence="3" id="KW-1185">Reference proteome</keyword>
<evidence type="ECO:0000313" key="3">
    <source>
        <dbReference type="Proteomes" id="UP001279734"/>
    </source>
</evidence>
<dbReference type="EMBL" id="BSYO01000009">
    <property type="protein sequence ID" value="GMH09168.1"/>
    <property type="molecule type" value="Genomic_DNA"/>
</dbReference>
<protein>
    <submittedName>
        <fullName evidence="2">Uncharacterized protein</fullName>
    </submittedName>
</protein>
<dbReference type="PANTHER" id="PTHR35761:SF1">
    <property type="entry name" value="PROTEIN SENSITIVE TO UV 2"/>
    <property type="match status" value="1"/>
</dbReference>
<evidence type="ECO:0000313" key="2">
    <source>
        <dbReference type="EMBL" id="GMH09168.1"/>
    </source>
</evidence>
<proteinExistence type="predicted"/>
<accession>A0AAD3SDE6</accession>
<gene>
    <name evidence="2" type="ORF">Nepgr_011008</name>
</gene>
<dbReference type="GO" id="GO:0006974">
    <property type="term" value="P:DNA damage response"/>
    <property type="evidence" value="ECO:0007669"/>
    <property type="project" value="InterPro"/>
</dbReference>